<feature type="non-terminal residue" evidence="1">
    <location>
        <position position="1"/>
    </location>
</feature>
<evidence type="ECO:0000313" key="1">
    <source>
        <dbReference type="EMBL" id="MDK8362671.1"/>
    </source>
</evidence>
<dbReference type="AlphaFoldDB" id="A0AAW6Z9L1"/>
<protein>
    <submittedName>
        <fullName evidence="1">Uncharacterized protein</fullName>
    </submittedName>
</protein>
<organism evidence="1 2">
    <name type="scientific">Neisseria mucosa</name>
    <dbReference type="NCBI Taxonomy" id="488"/>
    <lineage>
        <taxon>Bacteria</taxon>
        <taxon>Pseudomonadati</taxon>
        <taxon>Pseudomonadota</taxon>
        <taxon>Betaproteobacteria</taxon>
        <taxon>Neisseriales</taxon>
        <taxon>Neisseriaceae</taxon>
        <taxon>Neisseria</taxon>
    </lineage>
</organism>
<proteinExistence type="predicted"/>
<accession>A0AAW6Z9L1</accession>
<dbReference type="Proteomes" id="UP001240589">
    <property type="component" value="Unassembled WGS sequence"/>
</dbReference>
<gene>
    <name evidence="1" type="ORF">QP792_10840</name>
</gene>
<name>A0AAW6Z9L1_NEIMU</name>
<dbReference type="EMBL" id="JASPBL010000071">
    <property type="protein sequence ID" value="MDK8362671.1"/>
    <property type="molecule type" value="Genomic_DNA"/>
</dbReference>
<comment type="caution">
    <text evidence="1">The sequence shown here is derived from an EMBL/GenBank/DDBJ whole genome shotgun (WGS) entry which is preliminary data.</text>
</comment>
<reference evidence="1" key="1">
    <citation type="submission" date="2023-05" db="EMBL/GenBank/DDBJ databases">
        <title>Genomic Catalog of Human Bladder Bacteria.</title>
        <authorList>
            <person name="Du J."/>
        </authorList>
    </citation>
    <scope>NUCLEOTIDE SEQUENCE</scope>
    <source>
        <strain evidence="1">UMB7974B</strain>
    </source>
</reference>
<evidence type="ECO:0000313" key="2">
    <source>
        <dbReference type="Proteomes" id="UP001240589"/>
    </source>
</evidence>
<sequence length="63" mass="7705">VGKIRKVLHFENEIEHKILVTYVIAKVSTYWVPSFPRRRESIFEIRKLFFKSRFLKFYDGFPP</sequence>